<dbReference type="PANTHER" id="PTHR43867">
    <property type="entry name" value="CELLULOSE SYNTHASE CATALYTIC SUBUNIT A [UDP-FORMING]"/>
    <property type="match status" value="1"/>
</dbReference>
<sequence>MYVAERIDFRERPRNFGQFLLDWGVVSAAQLLHAYSEMARTDVSLCDVLVSWGILILDDACRLQADWLDLDYIECDDLIPDPAVLNRFDPQLCLKHAALPLWQQDGCYVIATGRPDPITTADLGLPGDPHEARFVFAQEPSIQAQLADHFRAELTRAAATRVSAGESCRDWARDGRYRIGVTLLASAGAGALLLLFPDPILTALFLWACITLAIAVTMKSISFLSYLTRPDPGRHGPTPPTTLNKRPKVSILVPLFKEREVARVLVKRLQRLNYPKSALDVVLILEETDLLTRAALDGAALPGWMRIVTVPDGQPRTKPRAMNYALDFCRGDIIGIYDAEDAPDPDQIDLVAARFAQAPDDLVCLQGILDYYNADQNWLARCFTTEYATWFRVMMPGMARLGFAIPLGGTTLFFRRDVLERLGGWDAHNVTEDADLGFRLARHGYRTEMLPTTTAEEANCRIIPWIKQRSRWLKGYMVTYLVHMRSPLQLLRQMGPWKFIGFQLHFVTALSQFLLAPLLWSC</sequence>
<dbReference type="Pfam" id="PF13641">
    <property type="entry name" value="Glyco_tranf_2_3"/>
    <property type="match status" value="1"/>
</dbReference>
<evidence type="ECO:0000256" key="1">
    <source>
        <dbReference type="ARBA" id="ARBA00004141"/>
    </source>
</evidence>
<feature type="transmembrane region" description="Helical" evidence="7">
    <location>
        <begin position="203"/>
        <end position="227"/>
    </location>
</feature>
<evidence type="ECO:0000256" key="6">
    <source>
        <dbReference type="ARBA" id="ARBA00023136"/>
    </source>
</evidence>
<dbReference type="SUPFAM" id="SSF53448">
    <property type="entry name" value="Nucleotide-diphospho-sugar transferases"/>
    <property type="match status" value="1"/>
</dbReference>
<dbReference type="SUPFAM" id="SSF160246">
    <property type="entry name" value="EspE N-terminal domain-like"/>
    <property type="match status" value="1"/>
</dbReference>
<reference evidence="8 9" key="1">
    <citation type="journal article" date="2021" name="Arch. Microbiol.">
        <title>Thalassobius aquimarinus sp. nov., isolated from the Sea of Japan seashore.</title>
        <authorList>
            <person name="Kurilenko V.V."/>
            <person name="Romanenko L.A."/>
            <person name="Chernysheva N.Y."/>
            <person name="Velansky P.V."/>
            <person name="Tekutyeva L.A."/>
            <person name="Isaeva M.P."/>
            <person name="Mikhailov V.V."/>
        </authorList>
    </citation>
    <scope>NUCLEOTIDE SEQUENCE [LARGE SCALE GENOMIC DNA]</scope>
    <source>
        <strain evidence="8 9">KMM 8518</strain>
    </source>
</reference>
<keyword evidence="2" id="KW-0328">Glycosyltransferase</keyword>
<keyword evidence="3" id="KW-0808">Transferase</keyword>
<accession>A0ABS5HVC2</accession>
<comment type="caution">
    <text evidence="8">The sequence shown here is derived from an EMBL/GenBank/DDBJ whole genome shotgun (WGS) entry which is preliminary data.</text>
</comment>
<organism evidence="8 9">
    <name type="scientific">Thalassovita aquimarina</name>
    <dbReference type="NCBI Taxonomy" id="2785917"/>
    <lineage>
        <taxon>Bacteria</taxon>
        <taxon>Pseudomonadati</taxon>
        <taxon>Pseudomonadota</taxon>
        <taxon>Alphaproteobacteria</taxon>
        <taxon>Rhodobacterales</taxon>
        <taxon>Roseobacteraceae</taxon>
        <taxon>Thalassovita</taxon>
    </lineage>
</organism>
<dbReference type="CDD" id="cd06427">
    <property type="entry name" value="CESA_like_2"/>
    <property type="match status" value="1"/>
</dbReference>
<evidence type="ECO:0000256" key="3">
    <source>
        <dbReference type="ARBA" id="ARBA00022679"/>
    </source>
</evidence>
<evidence type="ECO:0000256" key="2">
    <source>
        <dbReference type="ARBA" id="ARBA00022676"/>
    </source>
</evidence>
<evidence type="ECO:0000256" key="7">
    <source>
        <dbReference type="SAM" id="Phobius"/>
    </source>
</evidence>
<evidence type="ECO:0000313" key="9">
    <source>
        <dbReference type="Proteomes" id="UP001195941"/>
    </source>
</evidence>
<dbReference type="InterPro" id="IPR029044">
    <property type="entry name" value="Nucleotide-diphossugar_trans"/>
</dbReference>
<dbReference type="Proteomes" id="UP001195941">
    <property type="component" value="Unassembled WGS sequence"/>
</dbReference>
<keyword evidence="5 7" id="KW-1133">Transmembrane helix</keyword>
<comment type="subcellular location">
    <subcellularLocation>
        <location evidence="1">Membrane</location>
        <topology evidence="1">Multi-pass membrane protein</topology>
    </subcellularLocation>
</comment>
<keyword evidence="9" id="KW-1185">Reference proteome</keyword>
<gene>
    <name evidence="8" type="ORF">IT775_16965</name>
</gene>
<dbReference type="RefSeq" id="WP_212702435.1">
    <property type="nucleotide sequence ID" value="NZ_JADMKU010000019.1"/>
</dbReference>
<keyword evidence="6 7" id="KW-0472">Membrane</keyword>
<keyword evidence="4 7" id="KW-0812">Transmembrane</keyword>
<feature type="transmembrane region" description="Helical" evidence="7">
    <location>
        <begin position="179"/>
        <end position="197"/>
    </location>
</feature>
<evidence type="ECO:0000313" key="8">
    <source>
        <dbReference type="EMBL" id="MBR9652811.1"/>
    </source>
</evidence>
<dbReference type="InterPro" id="IPR037257">
    <property type="entry name" value="T2SS_E_N_sf"/>
</dbReference>
<proteinExistence type="predicted"/>
<dbReference type="Gene3D" id="3.90.550.10">
    <property type="entry name" value="Spore Coat Polysaccharide Biosynthesis Protein SpsA, Chain A"/>
    <property type="match status" value="1"/>
</dbReference>
<feature type="transmembrane region" description="Helical" evidence="7">
    <location>
        <begin position="499"/>
        <end position="520"/>
    </location>
</feature>
<evidence type="ECO:0000256" key="5">
    <source>
        <dbReference type="ARBA" id="ARBA00022989"/>
    </source>
</evidence>
<dbReference type="EMBL" id="JADMKU010000019">
    <property type="protein sequence ID" value="MBR9652811.1"/>
    <property type="molecule type" value="Genomic_DNA"/>
</dbReference>
<dbReference type="PANTHER" id="PTHR43867:SF2">
    <property type="entry name" value="CELLULOSE SYNTHASE CATALYTIC SUBUNIT A [UDP-FORMING]"/>
    <property type="match status" value="1"/>
</dbReference>
<evidence type="ECO:0000256" key="4">
    <source>
        <dbReference type="ARBA" id="ARBA00022692"/>
    </source>
</evidence>
<protein>
    <submittedName>
        <fullName evidence="8">Glycosyltransferase</fullName>
    </submittedName>
</protein>
<name>A0ABS5HVC2_9RHOB</name>
<dbReference type="InterPro" id="IPR050321">
    <property type="entry name" value="Glycosyltr_2/OpgH_subfam"/>
</dbReference>